<sequence>MRAYVVLTHAEVESYVEDVAQDILLAAKTRWQNSQRTGRCIAALMLYGARSVQPPKAVVRQTNNDTFEAHVVRLLSEHERYVSHDNHGIKEKNLLSVLLPVGVLEADLDPVWLATMNSFGGQRGAVAHNSVIKVQTPPDPQQMRQTIADILLGLETLEPVLLKLKRK</sequence>
<dbReference type="InterPro" id="IPR041519">
    <property type="entry name" value="HEPN_RiboL-PSP"/>
</dbReference>
<gene>
    <name evidence="2" type="ORF">IW248_005465</name>
</gene>
<name>A0ABS0JQ77_9ACTN</name>
<dbReference type="Proteomes" id="UP000614915">
    <property type="component" value="Unassembled WGS sequence"/>
</dbReference>
<dbReference type="EMBL" id="JADOTX010000001">
    <property type="protein sequence ID" value="MBG6069178.1"/>
    <property type="molecule type" value="Genomic_DNA"/>
</dbReference>
<organism evidence="2 3">
    <name type="scientific">Micromonospora ureilytica</name>
    <dbReference type="NCBI Taxonomy" id="709868"/>
    <lineage>
        <taxon>Bacteria</taxon>
        <taxon>Bacillati</taxon>
        <taxon>Actinomycetota</taxon>
        <taxon>Actinomycetes</taxon>
        <taxon>Micromonosporales</taxon>
        <taxon>Micromonosporaceae</taxon>
        <taxon>Micromonospora</taxon>
    </lineage>
</organism>
<protein>
    <recommendedName>
        <fullName evidence="1">RiboL-PSP-HEPN domain-containing protein</fullName>
    </recommendedName>
</protein>
<keyword evidence="3" id="KW-1185">Reference proteome</keyword>
<comment type="caution">
    <text evidence="2">The sequence shown here is derived from an EMBL/GenBank/DDBJ whole genome shotgun (WGS) entry which is preliminary data.</text>
</comment>
<evidence type="ECO:0000259" key="1">
    <source>
        <dbReference type="Pfam" id="PF18735"/>
    </source>
</evidence>
<accession>A0ABS0JQ77</accession>
<proteinExistence type="predicted"/>
<evidence type="ECO:0000313" key="2">
    <source>
        <dbReference type="EMBL" id="MBG6069178.1"/>
    </source>
</evidence>
<feature type="domain" description="RiboL-PSP-HEPN" evidence="1">
    <location>
        <begin position="2"/>
        <end position="152"/>
    </location>
</feature>
<evidence type="ECO:0000313" key="3">
    <source>
        <dbReference type="Proteomes" id="UP000614915"/>
    </source>
</evidence>
<dbReference type="Pfam" id="PF18735">
    <property type="entry name" value="HEPN_RiboL-PSP"/>
    <property type="match status" value="1"/>
</dbReference>
<reference evidence="2 3" key="1">
    <citation type="submission" date="2020-11" db="EMBL/GenBank/DDBJ databases">
        <title>Sequencing the genomes of 1000 actinobacteria strains.</title>
        <authorList>
            <person name="Klenk H.-P."/>
        </authorList>
    </citation>
    <scope>NUCLEOTIDE SEQUENCE [LARGE SCALE GENOMIC DNA]</scope>
    <source>
        <strain evidence="2 3">DSM 101692</strain>
    </source>
</reference>